<organism evidence="3 4">
    <name type="scientific">Bordetella genomosp. 2</name>
    <dbReference type="NCBI Taxonomy" id="1983456"/>
    <lineage>
        <taxon>Bacteria</taxon>
        <taxon>Pseudomonadati</taxon>
        <taxon>Pseudomonadota</taxon>
        <taxon>Betaproteobacteria</taxon>
        <taxon>Burkholderiales</taxon>
        <taxon>Alcaligenaceae</taxon>
        <taxon>Bordetella</taxon>
    </lineage>
</organism>
<dbReference type="InterPro" id="IPR005064">
    <property type="entry name" value="BUG"/>
</dbReference>
<dbReference type="PIRSF" id="PIRSF017082">
    <property type="entry name" value="YflP"/>
    <property type="match status" value="1"/>
</dbReference>
<dbReference type="CDD" id="cd13578">
    <property type="entry name" value="PBP2_Bug27"/>
    <property type="match status" value="1"/>
</dbReference>
<accession>A0A261VHJ9</accession>
<dbReference type="RefSeq" id="WP_094807746.1">
    <property type="nucleotide sequence ID" value="NZ_NEVT01000008.1"/>
</dbReference>
<evidence type="ECO:0000256" key="2">
    <source>
        <dbReference type="SAM" id="SignalP"/>
    </source>
</evidence>
<keyword evidence="4" id="KW-1185">Reference proteome</keyword>
<comment type="caution">
    <text evidence="3">The sequence shown here is derived from an EMBL/GenBank/DDBJ whole genome shotgun (WGS) entry which is preliminary data.</text>
</comment>
<dbReference type="PANTHER" id="PTHR42928:SF5">
    <property type="entry name" value="BLR1237 PROTEIN"/>
    <property type="match status" value="1"/>
</dbReference>
<comment type="similarity">
    <text evidence="1">Belongs to the UPF0065 (bug) family.</text>
</comment>
<keyword evidence="2" id="KW-0732">Signal</keyword>
<feature type="chain" id="PRO_5012650227" description="ABC transporter substrate-binding protein" evidence="2">
    <location>
        <begin position="25"/>
        <end position="324"/>
    </location>
</feature>
<evidence type="ECO:0000256" key="1">
    <source>
        <dbReference type="ARBA" id="ARBA00006987"/>
    </source>
</evidence>
<dbReference type="PANTHER" id="PTHR42928">
    <property type="entry name" value="TRICARBOXYLATE-BINDING PROTEIN"/>
    <property type="match status" value="1"/>
</dbReference>
<name>A0A261VHJ9_9BORD</name>
<dbReference type="EMBL" id="NEVT01000008">
    <property type="protein sequence ID" value="OZI72633.1"/>
    <property type="molecule type" value="Genomic_DNA"/>
</dbReference>
<dbReference type="AlphaFoldDB" id="A0A261VHJ9"/>
<evidence type="ECO:0000313" key="3">
    <source>
        <dbReference type="EMBL" id="OZI72633.1"/>
    </source>
</evidence>
<gene>
    <name evidence="3" type="ORF">CAL24_20320</name>
</gene>
<dbReference type="InterPro" id="IPR042100">
    <property type="entry name" value="Bug_dom1"/>
</dbReference>
<dbReference type="Proteomes" id="UP000215633">
    <property type="component" value="Unassembled WGS sequence"/>
</dbReference>
<reference evidence="4" key="1">
    <citation type="submission" date="2017-05" db="EMBL/GenBank/DDBJ databases">
        <title>Complete and WGS of Bordetella genogroups.</title>
        <authorList>
            <person name="Spilker T."/>
            <person name="Lipuma J."/>
        </authorList>
    </citation>
    <scope>NUCLEOTIDE SEQUENCE [LARGE SCALE GENOMIC DNA]</scope>
    <source>
        <strain evidence="4">AU8256</strain>
    </source>
</reference>
<dbReference type="Pfam" id="PF03401">
    <property type="entry name" value="TctC"/>
    <property type="match status" value="1"/>
</dbReference>
<feature type="signal peptide" evidence="2">
    <location>
        <begin position="1"/>
        <end position="24"/>
    </location>
</feature>
<dbReference type="Gene3D" id="3.40.190.150">
    <property type="entry name" value="Bordetella uptake gene, domain 1"/>
    <property type="match status" value="1"/>
</dbReference>
<proteinExistence type="inferred from homology"/>
<evidence type="ECO:0000313" key="4">
    <source>
        <dbReference type="Proteomes" id="UP000215633"/>
    </source>
</evidence>
<dbReference type="Gene3D" id="3.40.190.10">
    <property type="entry name" value="Periplasmic binding protein-like II"/>
    <property type="match status" value="1"/>
</dbReference>
<evidence type="ECO:0008006" key="5">
    <source>
        <dbReference type="Google" id="ProtNLM"/>
    </source>
</evidence>
<protein>
    <recommendedName>
        <fullName evidence="5">ABC transporter substrate-binding protein</fullName>
    </recommendedName>
</protein>
<sequence>MKAPPFAAVLLYVLALCAAGPAMAADAFPAKPIKFVIPYPPGGTSDTLGRVVADGMARRLGQSVIVENRPGSGTVIGADHLAKSAPDGYTVLLTSPGVAINAALRTDLPYDTRRDIEHISTVAQLPMAIFASAGSRYGTVEDIVAAARKAPREISYGTAGTGSTGHLTMTLMEHLAGVELLHIPFQGSAPSVNAAAGNHVMMAVDTVYLGKPMVDAGKLKAIVVFDDQRSPLLPDTPTAQESGLPKLVSTAWYAIAVKRGTPAAINQKINAAINATLAEPKVAQTFREMGLQIIADSPSQADAHFAGELQKMQDAVKLSGVSAP</sequence>
<dbReference type="SUPFAM" id="SSF53850">
    <property type="entry name" value="Periplasmic binding protein-like II"/>
    <property type="match status" value="1"/>
</dbReference>